<name>A0A4Q4TVV5_9PEZI</name>
<proteinExistence type="predicted"/>
<accession>A0A4Q4TVV5</accession>
<feature type="region of interest" description="Disordered" evidence="1">
    <location>
        <begin position="59"/>
        <end position="83"/>
    </location>
</feature>
<keyword evidence="3" id="KW-1185">Reference proteome</keyword>
<dbReference type="Proteomes" id="UP000293360">
    <property type="component" value="Unassembled WGS sequence"/>
</dbReference>
<comment type="caution">
    <text evidence="2">The sequence shown here is derived from an EMBL/GenBank/DDBJ whole genome shotgun (WGS) entry which is preliminary data.</text>
</comment>
<evidence type="ECO:0000313" key="2">
    <source>
        <dbReference type="EMBL" id="RYP10367.1"/>
    </source>
</evidence>
<gene>
    <name evidence="2" type="ORF">DL764_000701</name>
</gene>
<dbReference type="AlphaFoldDB" id="A0A4Q4TVV5"/>
<protein>
    <submittedName>
        <fullName evidence="2">Uncharacterized protein</fullName>
    </submittedName>
</protein>
<evidence type="ECO:0000313" key="3">
    <source>
        <dbReference type="Proteomes" id="UP000293360"/>
    </source>
</evidence>
<feature type="region of interest" description="Disordered" evidence="1">
    <location>
        <begin position="267"/>
        <end position="343"/>
    </location>
</feature>
<evidence type="ECO:0000256" key="1">
    <source>
        <dbReference type="SAM" id="MobiDB-lite"/>
    </source>
</evidence>
<reference evidence="2 3" key="1">
    <citation type="submission" date="2018-06" db="EMBL/GenBank/DDBJ databases">
        <title>Complete Genomes of Monosporascus.</title>
        <authorList>
            <person name="Robinson A.J."/>
            <person name="Natvig D.O."/>
        </authorList>
    </citation>
    <scope>NUCLEOTIDE SEQUENCE [LARGE SCALE GENOMIC DNA]</scope>
    <source>
        <strain evidence="2 3">CBS 110550</strain>
    </source>
</reference>
<dbReference type="EMBL" id="QJNU01000019">
    <property type="protein sequence ID" value="RYP10367.1"/>
    <property type="molecule type" value="Genomic_DNA"/>
</dbReference>
<feature type="compositionally biased region" description="Basic and acidic residues" evidence="1">
    <location>
        <begin position="313"/>
        <end position="331"/>
    </location>
</feature>
<dbReference type="OrthoDB" id="4755980at2759"/>
<organism evidence="2 3">
    <name type="scientific">Monosporascus ibericus</name>
    <dbReference type="NCBI Taxonomy" id="155417"/>
    <lineage>
        <taxon>Eukaryota</taxon>
        <taxon>Fungi</taxon>
        <taxon>Dikarya</taxon>
        <taxon>Ascomycota</taxon>
        <taxon>Pezizomycotina</taxon>
        <taxon>Sordariomycetes</taxon>
        <taxon>Xylariomycetidae</taxon>
        <taxon>Xylariales</taxon>
        <taxon>Xylariales incertae sedis</taxon>
        <taxon>Monosporascus</taxon>
    </lineage>
</organism>
<sequence length="343" mass="38299">MCDPFLLQKAICCFELLTTMKKRTPLRIPAPNSLCSSSHKQVWTTSFVHATRFTSVGSKATSDSIAEPQRENHPATLSRHPAREKKLPKAEKAICSGNGYHGGLRAYDDMKSCEMMDSSACSKYVAILGFVLALSKLARKWKTEVYAQVPFLTLKDMNLLTRAGIKVVNRFPQEWGYVHRGQNSCVFSVHLNCGSQVEIVTLEYTRPALIAWSDGQHHHALEWEYDRVQEIDALDPLDEHDQGGSSIAFSGWSQYGFMQPVESIDDVDMADAPSGSLSAPPSDKKRSIDDDVLPETPLRKRRSLCGSVSGSPSEKKRSIGDHDHDVPDTPSRKRRSISLRTFF</sequence>